<dbReference type="Pfam" id="PF09851">
    <property type="entry name" value="SHOCT"/>
    <property type="match status" value="1"/>
</dbReference>
<dbReference type="InterPro" id="IPR018649">
    <property type="entry name" value="SHOCT"/>
</dbReference>
<feature type="domain" description="SHOCT" evidence="2">
    <location>
        <begin position="62"/>
        <end position="84"/>
    </location>
</feature>
<sequence length="86" mass="9906">MFGGWGCSPFWSGGFWGIGLLGMSMRFIFWILLIALVVYFFRKLGTGFHKPAFSGRSDASSILRERYARGEIDSEEYGRRKEDLNR</sequence>
<evidence type="ECO:0000256" key="1">
    <source>
        <dbReference type="SAM" id="Phobius"/>
    </source>
</evidence>
<protein>
    <recommendedName>
        <fullName evidence="2">SHOCT domain-containing protein</fullName>
    </recommendedName>
</protein>
<evidence type="ECO:0000259" key="2">
    <source>
        <dbReference type="Pfam" id="PF09851"/>
    </source>
</evidence>
<accession>A0A644U7S3</accession>
<dbReference type="EMBL" id="VSSQ01000084">
    <property type="protein sequence ID" value="MPL74970.1"/>
    <property type="molecule type" value="Genomic_DNA"/>
</dbReference>
<reference evidence="3" key="1">
    <citation type="submission" date="2019-08" db="EMBL/GenBank/DDBJ databases">
        <authorList>
            <person name="Kucharzyk K."/>
            <person name="Murdoch R.W."/>
            <person name="Higgins S."/>
            <person name="Loffler F."/>
        </authorList>
    </citation>
    <scope>NUCLEOTIDE SEQUENCE</scope>
</reference>
<organism evidence="3">
    <name type="scientific">bioreactor metagenome</name>
    <dbReference type="NCBI Taxonomy" id="1076179"/>
    <lineage>
        <taxon>unclassified sequences</taxon>
        <taxon>metagenomes</taxon>
        <taxon>ecological metagenomes</taxon>
    </lineage>
</organism>
<feature type="transmembrane region" description="Helical" evidence="1">
    <location>
        <begin position="15"/>
        <end position="41"/>
    </location>
</feature>
<gene>
    <name evidence="3" type="ORF">SDC9_20789</name>
</gene>
<comment type="caution">
    <text evidence="3">The sequence shown here is derived from an EMBL/GenBank/DDBJ whole genome shotgun (WGS) entry which is preliminary data.</text>
</comment>
<keyword evidence="1" id="KW-0812">Transmembrane</keyword>
<keyword evidence="1" id="KW-0472">Membrane</keyword>
<keyword evidence="1" id="KW-1133">Transmembrane helix</keyword>
<proteinExistence type="predicted"/>
<name>A0A644U7S3_9ZZZZ</name>
<evidence type="ECO:0000313" key="3">
    <source>
        <dbReference type="EMBL" id="MPL74970.1"/>
    </source>
</evidence>
<dbReference type="AlphaFoldDB" id="A0A644U7S3"/>